<dbReference type="AlphaFoldDB" id="A0A917KV37"/>
<reference evidence="1" key="1">
    <citation type="journal article" date="2014" name="Int. J. Syst. Evol. Microbiol.">
        <title>Complete genome sequence of Corynebacterium casei LMG S-19264T (=DSM 44701T), isolated from a smear-ripened cheese.</title>
        <authorList>
            <consortium name="US DOE Joint Genome Institute (JGI-PGF)"/>
            <person name="Walter F."/>
            <person name="Albersmeier A."/>
            <person name="Kalinowski J."/>
            <person name="Ruckert C."/>
        </authorList>
    </citation>
    <scope>NUCLEOTIDE SEQUENCE</scope>
    <source>
        <strain evidence="1">CGMCC 1.3617</strain>
    </source>
</reference>
<comment type="caution">
    <text evidence="1">The sequence shown here is derived from an EMBL/GenBank/DDBJ whole genome shotgun (WGS) entry which is preliminary data.</text>
</comment>
<organism evidence="1 2">
    <name type="scientific">Neoroseomonas lacus</name>
    <dbReference type="NCBI Taxonomy" id="287609"/>
    <lineage>
        <taxon>Bacteria</taxon>
        <taxon>Pseudomonadati</taxon>
        <taxon>Pseudomonadota</taxon>
        <taxon>Alphaproteobacteria</taxon>
        <taxon>Acetobacterales</taxon>
        <taxon>Acetobacteraceae</taxon>
        <taxon>Neoroseomonas</taxon>
    </lineage>
</organism>
<protein>
    <submittedName>
        <fullName evidence="1">Uncharacterized protein</fullName>
    </submittedName>
</protein>
<dbReference type="Proteomes" id="UP000661507">
    <property type="component" value="Unassembled WGS sequence"/>
</dbReference>
<evidence type="ECO:0000313" key="2">
    <source>
        <dbReference type="Proteomes" id="UP000661507"/>
    </source>
</evidence>
<evidence type="ECO:0000313" key="1">
    <source>
        <dbReference type="EMBL" id="GGJ29079.1"/>
    </source>
</evidence>
<sequence length="264" mass="26181">MVRAAMSLVEIREADAAPEVATIYAGLRQGVGVAQVNLIWRHAAALPGVLDWLWAQAAPALASGAAAGARDRIAARVAVPALAPVAAPPGVAELIETYNRGNVTNLGVLTAIRLRAAGLAGGSPGATAATGAMLPKPPALPKLADLPPDVATVVQALADRHGLSDASVVPSLYLHLTHWPEVVALLPGLLAPVLSPEGVAAGRDAAVAAAEAEAPGLIAALGPAPAAPEALAGFAPTLALFTREVIPGMVPIGLALTGALRGAG</sequence>
<accession>A0A917KV37</accession>
<name>A0A917KV37_9PROT</name>
<gene>
    <name evidence="1" type="ORF">GCM10011320_40430</name>
</gene>
<reference evidence="1" key="2">
    <citation type="submission" date="2020-09" db="EMBL/GenBank/DDBJ databases">
        <authorList>
            <person name="Sun Q."/>
            <person name="Zhou Y."/>
        </authorList>
    </citation>
    <scope>NUCLEOTIDE SEQUENCE</scope>
    <source>
        <strain evidence="1">CGMCC 1.3617</strain>
    </source>
</reference>
<proteinExistence type="predicted"/>
<dbReference type="EMBL" id="BMKW01000010">
    <property type="protein sequence ID" value="GGJ29079.1"/>
    <property type="molecule type" value="Genomic_DNA"/>
</dbReference>
<keyword evidence="2" id="KW-1185">Reference proteome</keyword>